<name>A0A5C6FIY1_9PLAN</name>
<evidence type="ECO:0000313" key="1">
    <source>
        <dbReference type="EMBL" id="TWU59626.1"/>
    </source>
</evidence>
<accession>A0A5C6FIY1</accession>
<protein>
    <submittedName>
        <fullName evidence="1">Uncharacterized protein</fullName>
    </submittedName>
</protein>
<proteinExistence type="predicted"/>
<dbReference type="AlphaFoldDB" id="A0A5C6FIY1"/>
<comment type="caution">
    <text evidence="1">The sequence shown here is derived from an EMBL/GenBank/DDBJ whole genome shotgun (WGS) entry which is preliminary data.</text>
</comment>
<sequence length="53" mass="6102">MTDTLPPEFWKEIDQAYIDNDFMKAVELVVAAFREQRNRKEAAASKNDPQDGT</sequence>
<reference evidence="1 2" key="1">
    <citation type="submission" date="2019-02" db="EMBL/GenBank/DDBJ databases">
        <title>Deep-cultivation of Planctomycetes and their phenomic and genomic characterization uncovers novel biology.</title>
        <authorList>
            <person name="Wiegand S."/>
            <person name="Jogler M."/>
            <person name="Boedeker C."/>
            <person name="Pinto D."/>
            <person name="Vollmers J."/>
            <person name="Rivas-Marin E."/>
            <person name="Kohn T."/>
            <person name="Peeters S.H."/>
            <person name="Heuer A."/>
            <person name="Rast P."/>
            <person name="Oberbeckmann S."/>
            <person name="Bunk B."/>
            <person name="Jeske O."/>
            <person name="Meyerdierks A."/>
            <person name="Storesund J.E."/>
            <person name="Kallscheuer N."/>
            <person name="Luecker S."/>
            <person name="Lage O.M."/>
            <person name="Pohl T."/>
            <person name="Merkel B.J."/>
            <person name="Hornburger P."/>
            <person name="Mueller R.-W."/>
            <person name="Bruemmer F."/>
            <person name="Labrenz M."/>
            <person name="Spormann A.M."/>
            <person name="Op Den Camp H."/>
            <person name="Overmann J."/>
            <person name="Amann R."/>
            <person name="Jetten M.S.M."/>
            <person name="Mascher T."/>
            <person name="Medema M.H."/>
            <person name="Devos D.P."/>
            <person name="Kaster A.-K."/>
            <person name="Ovreas L."/>
            <person name="Rohde M."/>
            <person name="Galperin M.Y."/>
            <person name="Jogler C."/>
        </authorList>
    </citation>
    <scope>NUCLEOTIDE SEQUENCE [LARGE SCALE GENOMIC DNA]</scope>
    <source>
        <strain evidence="1 2">V7</strain>
    </source>
</reference>
<dbReference type="EMBL" id="SJPZ01000005">
    <property type="protein sequence ID" value="TWU59626.1"/>
    <property type="molecule type" value="Genomic_DNA"/>
</dbReference>
<dbReference type="RefSeq" id="WP_197138543.1">
    <property type="nucleotide sequence ID" value="NZ_SJPZ01000005.1"/>
</dbReference>
<evidence type="ECO:0000313" key="2">
    <source>
        <dbReference type="Proteomes" id="UP000316476"/>
    </source>
</evidence>
<organism evidence="1 2">
    <name type="scientific">Crateriforma conspicua</name>
    <dbReference type="NCBI Taxonomy" id="2527996"/>
    <lineage>
        <taxon>Bacteria</taxon>
        <taxon>Pseudomonadati</taxon>
        <taxon>Planctomycetota</taxon>
        <taxon>Planctomycetia</taxon>
        <taxon>Planctomycetales</taxon>
        <taxon>Planctomycetaceae</taxon>
        <taxon>Crateriforma</taxon>
    </lineage>
</organism>
<gene>
    <name evidence="1" type="ORF">V7x_55360</name>
</gene>
<dbReference type="Proteomes" id="UP000316476">
    <property type="component" value="Unassembled WGS sequence"/>
</dbReference>